<protein>
    <submittedName>
        <fullName evidence="1">Uncharacterized protein</fullName>
    </submittedName>
</protein>
<sequence length="158" mass="18230">MTKLETRTLTPYKDKNGRVIKLGDRVELEGIYFEVIQNDFTDEFVIDGDTGQEELHKVAYMCEVISFTTITIPLPEAPKLTISSKYKDKDEVLKNLWDLRHKFTERYGIRVVPTTVYLGENLVTMLTEHSPYTTVFGVKIVEVMETDHMSLGLTLQKH</sequence>
<evidence type="ECO:0000313" key="1">
    <source>
        <dbReference type="EMBL" id="AHJ87165.1"/>
    </source>
</evidence>
<reference evidence="1 2" key="2">
    <citation type="journal article" date="2015" name="Arch. Virol.">
        <title>Complete genome sequence analysis and identification of putative metallo-beta-lactamase and SpoIIIE homologs in Bacillus cereus group phage BCP8-2, a new member of the proposed Bastille-like group.</title>
        <authorList>
            <person name="Asare P.T."/>
            <person name="Bandara N."/>
            <person name="Jeong T.Y."/>
            <person name="Ryu S."/>
            <person name="Klumpp J."/>
            <person name="Kim K.P."/>
        </authorList>
    </citation>
    <scope>NUCLEOTIDE SEQUENCE [LARGE SCALE GENOMIC DNA]</scope>
    <source>
        <strain evidence="1">BCP8-2</strain>
    </source>
</reference>
<reference evidence="2" key="1">
    <citation type="submission" date="2014-01" db="EMBL/GenBank/DDBJ databases">
        <title>Genomic and Proteomic Analysis of Broad Host Range Virulent Bacillus Group Phage BCP8-2 Leading To the Creation of New Genus within Myoviruses.</title>
        <authorList>
            <person name="Bandara N."/>
            <person name="Asare P.T."/>
            <person name="Kim K.P."/>
        </authorList>
    </citation>
    <scope>NUCLEOTIDE SEQUENCE [LARGE SCALE GENOMIC DNA]</scope>
</reference>
<proteinExistence type="predicted"/>
<dbReference type="KEGG" id="vg:24723391"/>
<name>A0A0E3D9I6_9CAUD</name>
<dbReference type="OrthoDB" id="15734at10239"/>
<dbReference type="Proteomes" id="UP000033014">
    <property type="component" value="Segment"/>
</dbReference>
<keyword evidence="2" id="KW-1185">Reference proteome</keyword>
<dbReference type="EMBL" id="KJ081346">
    <property type="protein sequence ID" value="AHJ87165.1"/>
    <property type="molecule type" value="Genomic_DNA"/>
</dbReference>
<accession>A0A0E3D9I6</accession>
<evidence type="ECO:0000313" key="2">
    <source>
        <dbReference type="Proteomes" id="UP000033014"/>
    </source>
</evidence>
<dbReference type="RefSeq" id="YP_009149688.1">
    <property type="nucleotide sequence ID" value="NC_027355.1"/>
</dbReference>
<dbReference type="GeneID" id="24723391"/>
<gene>
    <name evidence="1" type="ORF">BCP8-2_127</name>
</gene>
<organism evidence="1 2">
    <name type="scientific">Bacillus phage BCP8-2</name>
    <dbReference type="NCBI Taxonomy" id="1129192"/>
    <lineage>
        <taxon>Viruses</taxon>
        <taxon>Duplodnaviria</taxon>
        <taxon>Heunggongvirae</taxon>
        <taxon>Uroviricota</taxon>
        <taxon>Caudoviricetes</taxon>
        <taxon>Herelleviridae</taxon>
        <taxon>Bastillevirinae</taxon>
        <taxon>Caeruleovirus</taxon>
        <taxon>Caeruleovirus BCP82</taxon>
    </lineage>
</organism>